<feature type="compositionally biased region" description="Low complexity" evidence="1">
    <location>
        <begin position="144"/>
        <end position="157"/>
    </location>
</feature>
<keyword evidence="4" id="KW-1185">Reference proteome</keyword>
<accession>A0ABR7RVM6</accession>
<sequence length="168" mass="18381">MNMKRMRGRGGHRQGGGGGGGGGGQFRQAGNSSNHQPMNRNHVFDSSGPDMRLRGTAQQLFEKYLQLGRDATGSGDRVMAESYFQHAEHYFRILNAMAQAAQQNQPPQQPRRPQGNHDDRNPDDRGPDDQGQDDDGNEGDNRGGAEVVQQSSSYQSDNSDEQPQAVAQ</sequence>
<feature type="compositionally biased region" description="Basic residues" evidence="1">
    <location>
        <begin position="1"/>
        <end position="12"/>
    </location>
</feature>
<feature type="region of interest" description="Disordered" evidence="1">
    <location>
        <begin position="1"/>
        <end position="51"/>
    </location>
</feature>
<dbReference type="InterPro" id="IPR025430">
    <property type="entry name" value="DUF4167"/>
</dbReference>
<feature type="compositionally biased region" description="Low complexity" evidence="1">
    <location>
        <begin position="95"/>
        <end position="106"/>
    </location>
</feature>
<gene>
    <name evidence="3" type="ORF">IBL26_24415</name>
</gene>
<reference evidence="3 4" key="1">
    <citation type="journal article" date="2013" name="Int. J. Syst. Evol. Microbiol.">
        <title>Roseomonas aerophila sp. nov., isolated from air.</title>
        <authorList>
            <person name="Kim S.J."/>
            <person name="Weon H.Y."/>
            <person name="Ahn J.H."/>
            <person name="Hong S.B."/>
            <person name="Seok S.J."/>
            <person name="Whang K.S."/>
            <person name="Kwon S.W."/>
        </authorList>
    </citation>
    <scope>NUCLEOTIDE SEQUENCE [LARGE SCALE GENOMIC DNA]</scope>
    <source>
        <strain evidence="3 4">NBRC 108923</strain>
    </source>
</reference>
<feature type="compositionally biased region" description="Basic and acidic residues" evidence="1">
    <location>
        <begin position="115"/>
        <end position="128"/>
    </location>
</feature>
<evidence type="ECO:0000313" key="3">
    <source>
        <dbReference type="EMBL" id="MBC9209997.1"/>
    </source>
</evidence>
<dbReference type="Pfam" id="PF13763">
    <property type="entry name" value="DUF4167"/>
    <property type="match status" value="1"/>
</dbReference>
<proteinExistence type="predicted"/>
<feature type="domain" description="DUF4167" evidence="2">
    <location>
        <begin position="29"/>
        <end position="98"/>
    </location>
</feature>
<feature type="region of interest" description="Disordered" evidence="1">
    <location>
        <begin position="95"/>
        <end position="168"/>
    </location>
</feature>
<evidence type="ECO:0000313" key="4">
    <source>
        <dbReference type="Proteomes" id="UP000626026"/>
    </source>
</evidence>
<protein>
    <submittedName>
        <fullName evidence="3">DUF4167 domain-containing protein</fullName>
    </submittedName>
</protein>
<dbReference type="EMBL" id="JACTVA010000089">
    <property type="protein sequence ID" value="MBC9209997.1"/>
    <property type="molecule type" value="Genomic_DNA"/>
</dbReference>
<dbReference type="RefSeq" id="WP_187787114.1">
    <property type="nucleotide sequence ID" value="NZ_JACTVA010000089.1"/>
</dbReference>
<evidence type="ECO:0000259" key="2">
    <source>
        <dbReference type="Pfam" id="PF13763"/>
    </source>
</evidence>
<comment type="caution">
    <text evidence="3">The sequence shown here is derived from an EMBL/GenBank/DDBJ whole genome shotgun (WGS) entry which is preliminary data.</text>
</comment>
<feature type="compositionally biased region" description="Gly residues" evidence="1">
    <location>
        <begin position="13"/>
        <end position="25"/>
    </location>
</feature>
<dbReference type="Proteomes" id="UP000626026">
    <property type="component" value="Unassembled WGS sequence"/>
</dbReference>
<organism evidence="3 4">
    <name type="scientific">Teichococcus aerophilus</name>
    <dbReference type="NCBI Taxonomy" id="1224513"/>
    <lineage>
        <taxon>Bacteria</taxon>
        <taxon>Pseudomonadati</taxon>
        <taxon>Pseudomonadota</taxon>
        <taxon>Alphaproteobacteria</taxon>
        <taxon>Acetobacterales</taxon>
        <taxon>Roseomonadaceae</taxon>
        <taxon>Roseomonas</taxon>
    </lineage>
</organism>
<evidence type="ECO:0000256" key="1">
    <source>
        <dbReference type="SAM" id="MobiDB-lite"/>
    </source>
</evidence>
<name>A0ABR7RVM6_9PROT</name>